<feature type="signal peptide" evidence="1">
    <location>
        <begin position="1"/>
        <end position="24"/>
    </location>
</feature>
<protein>
    <submittedName>
        <fullName evidence="2">Uncharacterized protein</fullName>
    </submittedName>
</protein>
<proteinExistence type="predicted"/>
<dbReference type="EMBL" id="JAHYIQ010000017">
    <property type="protein sequence ID" value="KAK1125059.1"/>
    <property type="molecule type" value="Genomic_DNA"/>
</dbReference>
<organism evidence="2 3">
    <name type="scientific">Melipona bicolor</name>
    <dbReference type="NCBI Taxonomy" id="60889"/>
    <lineage>
        <taxon>Eukaryota</taxon>
        <taxon>Metazoa</taxon>
        <taxon>Ecdysozoa</taxon>
        <taxon>Arthropoda</taxon>
        <taxon>Hexapoda</taxon>
        <taxon>Insecta</taxon>
        <taxon>Pterygota</taxon>
        <taxon>Neoptera</taxon>
        <taxon>Endopterygota</taxon>
        <taxon>Hymenoptera</taxon>
        <taxon>Apocrita</taxon>
        <taxon>Aculeata</taxon>
        <taxon>Apoidea</taxon>
        <taxon>Anthophila</taxon>
        <taxon>Apidae</taxon>
        <taxon>Melipona</taxon>
    </lineage>
</organism>
<comment type="caution">
    <text evidence="2">The sequence shown here is derived from an EMBL/GenBank/DDBJ whole genome shotgun (WGS) entry which is preliminary data.</text>
</comment>
<dbReference type="GO" id="GO:0005615">
    <property type="term" value="C:extracellular space"/>
    <property type="evidence" value="ECO:0007669"/>
    <property type="project" value="TreeGrafter"/>
</dbReference>
<dbReference type="Proteomes" id="UP001177670">
    <property type="component" value="Unassembled WGS sequence"/>
</dbReference>
<dbReference type="AlphaFoldDB" id="A0AA40FTK6"/>
<dbReference type="PANTHER" id="PTHR46145">
    <property type="entry name" value="HEPARANASE"/>
    <property type="match status" value="1"/>
</dbReference>
<evidence type="ECO:0000313" key="2">
    <source>
        <dbReference type="EMBL" id="KAK1125059.1"/>
    </source>
</evidence>
<dbReference type="PANTHER" id="PTHR46145:SF4">
    <property type="entry name" value="HEPARANASE"/>
    <property type="match status" value="1"/>
</dbReference>
<dbReference type="GO" id="GO:0031012">
    <property type="term" value="C:extracellular matrix"/>
    <property type="evidence" value="ECO:0007669"/>
    <property type="project" value="TreeGrafter"/>
</dbReference>
<sequence>MKYRRQSFVFLFVLFGLATPRCSSEEITLSIDLEEPIAVTDEKFLSLTIDPVTLLAGNALSTDFERSINLARALSPAYLRFGGPRNSLYYFADSNSQDTDDERKIVLSESDWVLTHQWAEKAGLDVIACISPENQQKKFEESENAREIVSFSDHMDFNTNWQLGYGKLIHKYSKLIRSYVDQFHKLKNREKLSLALKRKFQANLWNVK</sequence>
<feature type="chain" id="PRO_5041438542" evidence="1">
    <location>
        <begin position="25"/>
        <end position="208"/>
    </location>
</feature>
<gene>
    <name evidence="2" type="ORF">K0M31_006397</name>
</gene>
<keyword evidence="1" id="KW-0732">Signal</keyword>
<name>A0AA40FTK6_9HYME</name>
<dbReference type="Gene3D" id="3.20.20.80">
    <property type="entry name" value="Glycosidases"/>
    <property type="match status" value="1"/>
</dbReference>
<evidence type="ECO:0000313" key="3">
    <source>
        <dbReference type="Proteomes" id="UP001177670"/>
    </source>
</evidence>
<evidence type="ECO:0000256" key="1">
    <source>
        <dbReference type="SAM" id="SignalP"/>
    </source>
</evidence>
<reference evidence="2" key="1">
    <citation type="submission" date="2021-10" db="EMBL/GenBank/DDBJ databases">
        <title>Melipona bicolor Genome sequencing and assembly.</title>
        <authorList>
            <person name="Araujo N.S."/>
            <person name="Arias M.C."/>
        </authorList>
    </citation>
    <scope>NUCLEOTIDE SEQUENCE</scope>
    <source>
        <strain evidence="2">USP_2M_L1-L4_2017</strain>
        <tissue evidence="2">Whole body</tissue>
    </source>
</reference>
<accession>A0AA40FTK6</accession>
<keyword evidence="3" id="KW-1185">Reference proteome</keyword>